<protein>
    <submittedName>
        <fullName evidence="7">NADH:flavin oxidoreductase/NADH oxidase</fullName>
    </submittedName>
</protein>
<dbReference type="PANTHER" id="PTHR43303:SF4">
    <property type="entry name" value="NADPH DEHYDROGENASE C23G7.10C-RELATED"/>
    <property type="match status" value="1"/>
</dbReference>
<dbReference type="Pfam" id="PF00724">
    <property type="entry name" value="Oxidored_FMN"/>
    <property type="match status" value="1"/>
</dbReference>
<sequence length="367" mass="39412">MTATRLFSPITLRGLTIPNRLWMAPMCQYSAPAEGPLTGVPGEWHAQHYGARAVGGVGAIIVEATAVVPEGRITAWDLGLWDEAQVEGHRRLTDFMKEQGVVPVVQLAHAGRKASTNREFLGGQPLDPATDRLGWEVVGPSAIAFDDVLPVPHDLSLAEIAGVVDAFAAASRRAVAAGYQMIEVHAAHGYLVHQFLSPQSNHRTDQYGGSLENRSRLAIEIADAVRDAVGEDYPVMFRLSATDWLEPEGWTTDQTVELTKALKEHGVDIVHVSTGGNTPWPGASTGPGYQVPFAARVREAAGLPTVAVGSITEPAQAEQILVDGQADVVALGRPLLLDPYWGVRASRTLGADEDFPLQYSRAARSLR</sequence>
<evidence type="ECO:0000256" key="5">
    <source>
        <dbReference type="ARBA" id="ARBA00023002"/>
    </source>
</evidence>
<evidence type="ECO:0000313" key="7">
    <source>
        <dbReference type="EMBL" id="QXT62310.1"/>
    </source>
</evidence>
<dbReference type="PANTHER" id="PTHR43303">
    <property type="entry name" value="NADPH DEHYDROGENASE C23G7.10C-RELATED"/>
    <property type="match status" value="1"/>
</dbReference>
<gene>
    <name evidence="7" type="ORF">KDB89_11190</name>
</gene>
<evidence type="ECO:0000256" key="4">
    <source>
        <dbReference type="ARBA" id="ARBA00022857"/>
    </source>
</evidence>
<dbReference type="InterPro" id="IPR044152">
    <property type="entry name" value="YqjM-like"/>
</dbReference>
<keyword evidence="3" id="KW-0288">FMN</keyword>
<dbReference type="InterPro" id="IPR001155">
    <property type="entry name" value="OxRdtase_FMN_N"/>
</dbReference>
<organism evidence="7 8">
    <name type="scientific">Tessaracoccus palaemonis</name>
    <dbReference type="NCBI Taxonomy" id="2829499"/>
    <lineage>
        <taxon>Bacteria</taxon>
        <taxon>Bacillati</taxon>
        <taxon>Actinomycetota</taxon>
        <taxon>Actinomycetes</taxon>
        <taxon>Propionibacteriales</taxon>
        <taxon>Propionibacteriaceae</taxon>
        <taxon>Tessaracoccus</taxon>
    </lineage>
</organism>
<proteinExistence type="predicted"/>
<keyword evidence="5" id="KW-0560">Oxidoreductase</keyword>
<evidence type="ECO:0000256" key="2">
    <source>
        <dbReference type="ARBA" id="ARBA00022630"/>
    </source>
</evidence>
<dbReference type="Proteomes" id="UP000824504">
    <property type="component" value="Chromosome"/>
</dbReference>
<dbReference type="RefSeq" id="WP_219081056.1">
    <property type="nucleotide sequence ID" value="NZ_CP079216.1"/>
</dbReference>
<comment type="cofactor">
    <cofactor evidence="1">
        <name>FMN</name>
        <dbReference type="ChEBI" id="CHEBI:58210"/>
    </cofactor>
</comment>
<evidence type="ECO:0000259" key="6">
    <source>
        <dbReference type="Pfam" id="PF00724"/>
    </source>
</evidence>
<dbReference type="EMBL" id="CP079216">
    <property type="protein sequence ID" value="QXT62310.1"/>
    <property type="molecule type" value="Genomic_DNA"/>
</dbReference>
<keyword evidence="2" id="KW-0285">Flavoprotein</keyword>
<feature type="domain" description="NADH:flavin oxidoreductase/NADH oxidase N-terminal" evidence="6">
    <location>
        <begin position="6"/>
        <end position="348"/>
    </location>
</feature>
<reference evidence="7 8" key="1">
    <citation type="submission" date="2021-07" db="EMBL/GenBank/DDBJ databases">
        <title>complete genome sequencing of Tessaracoccus sp.J1M15.</title>
        <authorList>
            <person name="Bae J.-W."/>
            <person name="Kim D.-y."/>
        </authorList>
    </citation>
    <scope>NUCLEOTIDE SEQUENCE [LARGE SCALE GENOMIC DNA]</scope>
    <source>
        <strain evidence="7 8">J1M15</strain>
    </source>
</reference>
<keyword evidence="4" id="KW-0521">NADP</keyword>
<dbReference type="CDD" id="cd02932">
    <property type="entry name" value="OYE_YqiM_FMN"/>
    <property type="match status" value="1"/>
</dbReference>
<evidence type="ECO:0000256" key="1">
    <source>
        <dbReference type="ARBA" id="ARBA00001917"/>
    </source>
</evidence>
<evidence type="ECO:0000313" key="8">
    <source>
        <dbReference type="Proteomes" id="UP000824504"/>
    </source>
</evidence>
<keyword evidence="8" id="KW-1185">Reference proteome</keyword>
<name>A0ABX8SIQ2_9ACTN</name>
<accession>A0ABX8SIQ2</accession>
<evidence type="ECO:0000256" key="3">
    <source>
        <dbReference type="ARBA" id="ARBA00022643"/>
    </source>
</evidence>